<accession>A0ABS8YUJ1</accession>
<dbReference type="Pfam" id="PF13400">
    <property type="entry name" value="Tad"/>
    <property type="match status" value="1"/>
</dbReference>
<feature type="domain" description="Putative Flp pilus-assembly TadG-like N-terminal" evidence="2">
    <location>
        <begin position="1"/>
        <end position="41"/>
    </location>
</feature>
<keyword evidence="5" id="KW-1185">Reference proteome</keyword>
<proteinExistence type="predicted"/>
<dbReference type="Proteomes" id="UP001521181">
    <property type="component" value="Unassembled WGS sequence"/>
</dbReference>
<feature type="domain" description="DUF2134" evidence="1">
    <location>
        <begin position="49"/>
        <end position="135"/>
    </location>
</feature>
<evidence type="ECO:0000313" key="5">
    <source>
        <dbReference type="Proteomes" id="UP001521181"/>
    </source>
</evidence>
<dbReference type="Pfam" id="PF25269">
    <property type="entry name" value="DUF7867"/>
    <property type="match status" value="1"/>
</dbReference>
<organism evidence="4 5">
    <name type="scientific">Rhodobacter flavimaris</name>
    <dbReference type="NCBI Taxonomy" id="2907145"/>
    <lineage>
        <taxon>Bacteria</taxon>
        <taxon>Pseudomonadati</taxon>
        <taxon>Pseudomonadota</taxon>
        <taxon>Alphaproteobacteria</taxon>
        <taxon>Rhodobacterales</taxon>
        <taxon>Rhodobacter group</taxon>
        <taxon>Rhodobacter</taxon>
    </lineage>
</organism>
<evidence type="ECO:0000313" key="4">
    <source>
        <dbReference type="EMBL" id="MCE5972138.1"/>
    </source>
</evidence>
<dbReference type="EMBL" id="JAJUOS010000001">
    <property type="protein sequence ID" value="MCE5972138.1"/>
    <property type="molecule type" value="Genomic_DNA"/>
</dbReference>
<sequence>MLSIFWMAIFVVVGGLGLDVANVYRARTVLQETADSAALGGLYMRNTMDAQSATTKALTIANKNLGTMDPGSVLETDVTFGRWNEDTLVFTPDITSRSAVRVSAARLKSRGNQLPTYLMRIIGRSHWDVATYAIAETYRPKCLTEGWIADGQLDLQSNNLFSNGFCLHSNTGISINQNNEFESGTIVSMPSLDLLDGPNSMFEKNEGLAEALRENFYQIRILSRIDQIIADMSSESAARLPDYIVEPQKKYLIGSNIPTSTFEAGRVYDLYCSKSNGVNIEGPLLKEVVIIAHCPVQFSSGAALEDVVLVNTSTDNQSIYSPSNLRIGKLDGCAAGGGAQIVTKGGFKVASGLSMYGGQIIAKGDVIFEANENGVNGSSIISGGNIDATSNSSAGYCGTGMEDNFELDYFRLVE</sequence>
<dbReference type="Pfam" id="PF09977">
    <property type="entry name" value="Tad_C"/>
    <property type="match status" value="1"/>
</dbReference>
<name>A0ABS8YUJ1_9RHOB</name>
<dbReference type="InterPro" id="IPR057189">
    <property type="entry name" value="DUF7867"/>
</dbReference>
<reference evidence="4 5" key="1">
    <citation type="submission" date="2021-12" db="EMBL/GenBank/DDBJ databases">
        <title>Sinirhodobacter sp. WL0062 is a bacterium isolated from seawater.</title>
        <authorList>
            <person name="Wang L."/>
            <person name="He W."/>
            <person name="Zhang D.-F."/>
        </authorList>
    </citation>
    <scope>NUCLEOTIDE SEQUENCE [LARGE SCALE GENOMIC DNA]</scope>
    <source>
        <strain evidence="4 5">WL0062</strain>
    </source>
</reference>
<dbReference type="InterPro" id="IPR028087">
    <property type="entry name" value="Tad_N"/>
</dbReference>
<evidence type="ECO:0000259" key="2">
    <source>
        <dbReference type="Pfam" id="PF13400"/>
    </source>
</evidence>
<gene>
    <name evidence="4" type="ORF">LZA78_01355</name>
</gene>
<protein>
    <submittedName>
        <fullName evidence="4">Pilus assembly protein TadG-related protein</fullName>
    </submittedName>
</protein>
<evidence type="ECO:0000259" key="3">
    <source>
        <dbReference type="Pfam" id="PF25269"/>
    </source>
</evidence>
<evidence type="ECO:0000259" key="1">
    <source>
        <dbReference type="Pfam" id="PF09977"/>
    </source>
</evidence>
<comment type="caution">
    <text evidence="4">The sequence shown here is derived from an EMBL/GenBank/DDBJ whole genome shotgun (WGS) entry which is preliminary data.</text>
</comment>
<feature type="domain" description="DUF7867" evidence="3">
    <location>
        <begin position="146"/>
        <end position="398"/>
    </location>
</feature>
<dbReference type="InterPro" id="IPR018705">
    <property type="entry name" value="DUF2134_membrane"/>
</dbReference>
<dbReference type="RefSeq" id="WP_233675158.1">
    <property type="nucleotide sequence ID" value="NZ_JAJUOS010000001.1"/>
</dbReference>